<keyword evidence="2" id="KW-0812">Transmembrane</keyword>
<proteinExistence type="predicted"/>
<feature type="region of interest" description="Disordered" evidence="1">
    <location>
        <begin position="44"/>
        <end position="85"/>
    </location>
</feature>
<keyword evidence="2" id="KW-0472">Membrane</keyword>
<gene>
    <name evidence="3" type="ORF">CUMW_253780</name>
</gene>
<feature type="compositionally biased region" description="Low complexity" evidence="1">
    <location>
        <begin position="67"/>
        <end position="85"/>
    </location>
</feature>
<evidence type="ECO:0000256" key="1">
    <source>
        <dbReference type="SAM" id="MobiDB-lite"/>
    </source>
</evidence>
<dbReference type="Proteomes" id="UP000236630">
    <property type="component" value="Unassembled WGS sequence"/>
</dbReference>
<protein>
    <submittedName>
        <fullName evidence="3">Uncharacterized protein</fullName>
    </submittedName>
</protein>
<sequence>MLQDDEIVGSLLEQIHSINHPKQLSLITIRGSLESPKNDDVSVFPPVNHENLQIPSHPTRDQRKQQDPSTTSSSSLSLPPSDFSADSSKEVKLVIGWLDFGLEILRAKIMSAYSWFCNDGESRRVFDSFGPVAGVAVLVLWWWLCRRIKRGRRARESVEHLKLIIKEKDEKISKLLHQIAQMNEVLVARHKVLASKLAN</sequence>
<keyword evidence="2" id="KW-1133">Transmembrane helix</keyword>
<organism evidence="3 4">
    <name type="scientific">Citrus unshiu</name>
    <name type="common">Satsuma mandarin</name>
    <name type="synonym">Citrus nobilis var. unshiu</name>
    <dbReference type="NCBI Taxonomy" id="55188"/>
    <lineage>
        <taxon>Eukaryota</taxon>
        <taxon>Viridiplantae</taxon>
        <taxon>Streptophyta</taxon>
        <taxon>Embryophyta</taxon>
        <taxon>Tracheophyta</taxon>
        <taxon>Spermatophyta</taxon>
        <taxon>Magnoliopsida</taxon>
        <taxon>eudicotyledons</taxon>
        <taxon>Gunneridae</taxon>
        <taxon>Pentapetalae</taxon>
        <taxon>rosids</taxon>
        <taxon>malvids</taxon>
        <taxon>Sapindales</taxon>
        <taxon>Rutaceae</taxon>
        <taxon>Aurantioideae</taxon>
        <taxon>Citrus</taxon>
    </lineage>
</organism>
<evidence type="ECO:0000256" key="2">
    <source>
        <dbReference type="SAM" id="Phobius"/>
    </source>
</evidence>
<comment type="caution">
    <text evidence="3">The sequence shown here is derived from an EMBL/GenBank/DDBJ whole genome shotgun (WGS) entry which is preliminary data.</text>
</comment>
<accession>A0A2H5QR77</accession>
<dbReference type="PANTHER" id="PTHR37206:SF1">
    <property type="entry name" value="TRANSMEMBRANE PROTEIN"/>
    <property type="match status" value="1"/>
</dbReference>
<evidence type="ECO:0000313" key="3">
    <source>
        <dbReference type="EMBL" id="GAY67083.1"/>
    </source>
</evidence>
<name>A0A2H5QR77_CITUN</name>
<reference evidence="3 4" key="1">
    <citation type="journal article" date="2017" name="Front. Genet.">
        <title>Draft sequencing of the heterozygous diploid genome of Satsuma (Citrus unshiu Marc.) using a hybrid assembly approach.</title>
        <authorList>
            <person name="Shimizu T."/>
            <person name="Tanizawa Y."/>
            <person name="Mochizuki T."/>
            <person name="Nagasaki H."/>
            <person name="Yoshioka T."/>
            <person name="Toyoda A."/>
            <person name="Fujiyama A."/>
            <person name="Kaminuma E."/>
            <person name="Nakamura Y."/>
        </authorList>
    </citation>
    <scope>NUCLEOTIDE SEQUENCE [LARGE SCALE GENOMIC DNA]</scope>
    <source>
        <strain evidence="4">cv. Miyagawa wase</strain>
    </source>
</reference>
<feature type="transmembrane region" description="Helical" evidence="2">
    <location>
        <begin position="128"/>
        <end position="145"/>
    </location>
</feature>
<keyword evidence="4" id="KW-1185">Reference proteome</keyword>
<dbReference type="AlphaFoldDB" id="A0A2H5QR77"/>
<dbReference type="PANTHER" id="PTHR37206">
    <property type="entry name" value="TRANSMEMBRANE PROTEIN"/>
    <property type="match status" value="1"/>
</dbReference>
<evidence type="ECO:0000313" key="4">
    <source>
        <dbReference type="Proteomes" id="UP000236630"/>
    </source>
</evidence>
<dbReference type="EMBL" id="BDQV01000655">
    <property type="protein sequence ID" value="GAY67083.1"/>
    <property type="molecule type" value="Genomic_DNA"/>
</dbReference>